<dbReference type="RefSeq" id="WP_345412623.1">
    <property type="nucleotide sequence ID" value="NZ_BAABHO010000009.1"/>
</dbReference>
<evidence type="ECO:0000313" key="6">
    <source>
        <dbReference type="EMBL" id="GAA4782910.1"/>
    </source>
</evidence>
<comment type="similarity">
    <text evidence="1">Belongs to the metallo-beta-lactamase superfamily.</text>
</comment>
<evidence type="ECO:0000256" key="3">
    <source>
        <dbReference type="ARBA" id="ARBA00022801"/>
    </source>
</evidence>
<dbReference type="EMBL" id="BAABHO010000009">
    <property type="protein sequence ID" value="GAA4782910.1"/>
    <property type="molecule type" value="Genomic_DNA"/>
</dbReference>
<dbReference type="SMART" id="SM00849">
    <property type="entry name" value="Lactamase_B"/>
    <property type="match status" value="1"/>
</dbReference>
<dbReference type="PANTHER" id="PTHR42978:SF6">
    <property type="entry name" value="QUORUM-QUENCHING LACTONASE YTNP-RELATED"/>
    <property type="match status" value="1"/>
</dbReference>
<name>A0ABP9AKV2_9PSEU</name>
<dbReference type="InterPro" id="IPR036866">
    <property type="entry name" value="RibonucZ/Hydroxyglut_hydro"/>
</dbReference>
<keyword evidence="3" id="KW-0378">Hydrolase</keyword>
<dbReference type="CDD" id="cd07720">
    <property type="entry name" value="OPHC2-like_MBL-fold"/>
    <property type="match status" value="1"/>
</dbReference>
<dbReference type="PANTHER" id="PTHR42978">
    <property type="entry name" value="QUORUM-QUENCHING LACTONASE YTNP-RELATED-RELATED"/>
    <property type="match status" value="1"/>
</dbReference>
<evidence type="ECO:0000259" key="5">
    <source>
        <dbReference type="SMART" id="SM00849"/>
    </source>
</evidence>
<dbReference type="Pfam" id="PF00753">
    <property type="entry name" value="Lactamase_B"/>
    <property type="match status" value="1"/>
</dbReference>
<organism evidence="6 7">
    <name type="scientific">Actinomycetospora chlora</name>
    <dbReference type="NCBI Taxonomy" id="663608"/>
    <lineage>
        <taxon>Bacteria</taxon>
        <taxon>Bacillati</taxon>
        <taxon>Actinomycetota</taxon>
        <taxon>Actinomycetes</taxon>
        <taxon>Pseudonocardiales</taxon>
        <taxon>Pseudonocardiaceae</taxon>
        <taxon>Actinomycetospora</taxon>
    </lineage>
</organism>
<reference evidence="7" key="1">
    <citation type="journal article" date="2019" name="Int. J. Syst. Evol. Microbiol.">
        <title>The Global Catalogue of Microorganisms (GCM) 10K type strain sequencing project: providing services to taxonomists for standard genome sequencing and annotation.</title>
        <authorList>
            <consortium name="The Broad Institute Genomics Platform"/>
            <consortium name="The Broad Institute Genome Sequencing Center for Infectious Disease"/>
            <person name="Wu L."/>
            <person name="Ma J."/>
        </authorList>
    </citation>
    <scope>NUCLEOTIDE SEQUENCE [LARGE SCALE GENOMIC DNA]</scope>
    <source>
        <strain evidence="7">JCM 17979</strain>
    </source>
</reference>
<dbReference type="InterPro" id="IPR001279">
    <property type="entry name" value="Metallo-B-lactamas"/>
</dbReference>
<evidence type="ECO:0000313" key="7">
    <source>
        <dbReference type="Proteomes" id="UP001500928"/>
    </source>
</evidence>
<dbReference type="Gene3D" id="3.60.15.10">
    <property type="entry name" value="Ribonuclease Z/Hydroxyacylglutathione hydrolase-like"/>
    <property type="match status" value="1"/>
</dbReference>
<evidence type="ECO:0000256" key="1">
    <source>
        <dbReference type="ARBA" id="ARBA00007749"/>
    </source>
</evidence>
<feature type="domain" description="Metallo-beta-lactamase" evidence="5">
    <location>
        <begin position="65"/>
        <end position="279"/>
    </location>
</feature>
<protein>
    <submittedName>
        <fullName evidence="6">MBL fold metallo-hydrolase</fullName>
    </submittedName>
</protein>
<keyword evidence="7" id="KW-1185">Reference proteome</keyword>
<dbReference type="SUPFAM" id="SSF56281">
    <property type="entry name" value="Metallo-hydrolase/oxidoreductase"/>
    <property type="match status" value="1"/>
</dbReference>
<evidence type="ECO:0000256" key="4">
    <source>
        <dbReference type="ARBA" id="ARBA00022833"/>
    </source>
</evidence>
<accession>A0ABP9AKV2</accession>
<keyword evidence="4" id="KW-0862">Zinc</keyword>
<proteinExistence type="inferred from homology"/>
<keyword evidence="2" id="KW-0479">Metal-binding</keyword>
<dbReference type="Proteomes" id="UP001500928">
    <property type="component" value="Unassembled WGS sequence"/>
</dbReference>
<dbReference type="InterPro" id="IPR051013">
    <property type="entry name" value="MBL_superfamily_lactonases"/>
</dbReference>
<gene>
    <name evidence="6" type="ORF">GCM10023200_15430</name>
</gene>
<comment type="caution">
    <text evidence="6">The sequence shown here is derived from an EMBL/GenBank/DDBJ whole genome shotgun (WGS) entry which is preliminary data.</text>
</comment>
<sequence length="315" mass="34603">MSAHPPTDRPLPYARFRHGEFACTVVSDGLLEMGPARDNFPAADPTEVDSLLTGHHLSPDRVRLNENILVVDTGSELVQFDTGVGTDPALGRGFFGPGTGHAVPALRAAGIDPTDIDVIALTHAHPDHAWGLVDPEGRPVYPNAVLAVHRAEFDHWTDLRRVDDAPDEHRKDHFRGAHKNLLPYAEEGRIRFVEDGDEVATGIRAVATPGHSPGHVVYTITSGGETIVCWGDLCHHQVLLLQRPDWAFQFDFHGPDATAQRRRIYELVDQGRHAVLGYHFPFPGLGHLRRDGDGYTWLPSELERALPAEVAAVTS</sequence>
<evidence type="ECO:0000256" key="2">
    <source>
        <dbReference type="ARBA" id="ARBA00022723"/>
    </source>
</evidence>